<evidence type="ECO:0000313" key="3">
    <source>
        <dbReference type="Proteomes" id="UP000030672"/>
    </source>
</evidence>
<accession>A0A074VF43</accession>
<dbReference type="GeneID" id="63922397"/>
<organism evidence="2 3">
    <name type="scientific">Aureobasidium melanogenum (strain CBS 110374)</name>
    <name type="common">Aureobasidium pullulans var. melanogenum</name>
    <dbReference type="NCBI Taxonomy" id="1043003"/>
    <lineage>
        <taxon>Eukaryota</taxon>
        <taxon>Fungi</taxon>
        <taxon>Dikarya</taxon>
        <taxon>Ascomycota</taxon>
        <taxon>Pezizomycotina</taxon>
        <taxon>Dothideomycetes</taxon>
        <taxon>Dothideomycetidae</taxon>
        <taxon>Dothideales</taxon>
        <taxon>Saccotheciaceae</taxon>
        <taxon>Aureobasidium</taxon>
    </lineage>
</organism>
<keyword evidence="1" id="KW-0732">Signal</keyword>
<dbReference type="PANTHER" id="PTHR38850">
    <property type="entry name" value="CERATO-PLATANIN"/>
    <property type="match status" value="1"/>
</dbReference>
<dbReference type="HOGENOM" id="CLU_2412894_0_0_1"/>
<proteinExistence type="predicted"/>
<gene>
    <name evidence="2" type="ORF">M437DRAFT_89305</name>
</gene>
<dbReference type="PANTHER" id="PTHR38850:SF2">
    <property type="entry name" value="CERATO-PLATANIN"/>
    <property type="match status" value="1"/>
</dbReference>
<sequence length="92" mass="9849">MQFSISTITSVLAATAAALPTEKVHPKRGTISVTPHVEYSSSVSVLGCKTNTNRVAYWPRPKTCQGLQTGDSDAAKKVFDIGPSKSRGPERM</sequence>
<evidence type="ECO:0000256" key="1">
    <source>
        <dbReference type="SAM" id="SignalP"/>
    </source>
</evidence>
<evidence type="ECO:0000313" key="2">
    <source>
        <dbReference type="EMBL" id="KEQ57599.1"/>
    </source>
</evidence>
<dbReference type="AlphaFoldDB" id="A0A074VF43"/>
<name>A0A074VF43_AURM1</name>
<dbReference type="Proteomes" id="UP000030672">
    <property type="component" value="Unassembled WGS sequence"/>
</dbReference>
<feature type="chain" id="PRO_5001701652" evidence="1">
    <location>
        <begin position="19"/>
        <end position="92"/>
    </location>
</feature>
<dbReference type="EMBL" id="KL584884">
    <property type="protein sequence ID" value="KEQ57599.1"/>
    <property type="molecule type" value="Genomic_DNA"/>
</dbReference>
<feature type="signal peptide" evidence="1">
    <location>
        <begin position="1"/>
        <end position="18"/>
    </location>
</feature>
<protein>
    <submittedName>
        <fullName evidence="2">Uncharacterized protein</fullName>
    </submittedName>
</protein>
<reference evidence="2 3" key="1">
    <citation type="journal article" date="2014" name="BMC Genomics">
        <title>Genome sequencing of four Aureobasidium pullulans varieties: biotechnological potential, stress tolerance, and description of new species.</title>
        <authorList>
            <person name="Gostin Ar C."/>
            <person name="Ohm R.A."/>
            <person name="Kogej T."/>
            <person name="Sonjak S."/>
            <person name="Turk M."/>
            <person name="Zajc J."/>
            <person name="Zalar P."/>
            <person name="Grube M."/>
            <person name="Sun H."/>
            <person name="Han J."/>
            <person name="Sharma A."/>
            <person name="Chiniquy J."/>
            <person name="Ngan C.Y."/>
            <person name="Lipzen A."/>
            <person name="Barry K."/>
            <person name="Grigoriev I.V."/>
            <person name="Gunde-Cimerman N."/>
        </authorList>
    </citation>
    <scope>NUCLEOTIDE SEQUENCE [LARGE SCALE GENOMIC DNA]</scope>
    <source>
        <strain evidence="2 3">CBS 110374</strain>
    </source>
</reference>
<keyword evidence="3" id="KW-1185">Reference proteome</keyword>
<dbReference type="RefSeq" id="XP_040874623.1">
    <property type="nucleotide sequence ID" value="XM_041029024.1"/>
</dbReference>